<dbReference type="EMBL" id="ML977527">
    <property type="protein sequence ID" value="KAF2123438.1"/>
    <property type="molecule type" value="Genomic_DNA"/>
</dbReference>
<feature type="signal peptide" evidence="2">
    <location>
        <begin position="1"/>
        <end position="16"/>
    </location>
</feature>
<sequence>MVSKIIFSSILSLALAQSTTITVPGIGYDETSFLASIVSANSAATTILLSCPEGEDCGLFPRQTLVYGPSTYNMDMSDPSTDFTATQDCVIAASSAICKETAGGSEANFPGSSTETYDATDVGSMILTVTKGAEKMTASASATPTGSNKVVAVASTGNGPSTSVAQATGTTSVSRSASASGSASTAAVTSTAAAAANSLVLGSGVVGVVAGLLGLFL</sequence>
<name>A0A6A5ZYI2_9PLEO</name>
<keyword evidence="1" id="KW-0472">Membrane</keyword>
<dbReference type="RefSeq" id="XP_033517832.1">
    <property type="nucleotide sequence ID" value="XM_033669304.1"/>
</dbReference>
<keyword evidence="1" id="KW-0812">Transmembrane</keyword>
<feature type="chain" id="PRO_5025675719" description="GPI anchored protein" evidence="2">
    <location>
        <begin position="17"/>
        <end position="217"/>
    </location>
</feature>
<gene>
    <name evidence="3" type="ORF">P153DRAFT_371637</name>
</gene>
<dbReference type="Proteomes" id="UP000799771">
    <property type="component" value="Unassembled WGS sequence"/>
</dbReference>
<proteinExistence type="predicted"/>
<dbReference type="PANTHER" id="PTHR40640">
    <property type="entry name" value="ANCHORED GLYCOPROTEIN, PUTATIVE (AFU_ORTHOLOGUE AFUA_8G04860)-RELATED"/>
    <property type="match status" value="1"/>
</dbReference>
<keyword evidence="1" id="KW-1133">Transmembrane helix</keyword>
<feature type="transmembrane region" description="Helical" evidence="1">
    <location>
        <begin position="194"/>
        <end position="216"/>
    </location>
</feature>
<organism evidence="3 4">
    <name type="scientific">Dothidotthia symphoricarpi CBS 119687</name>
    <dbReference type="NCBI Taxonomy" id="1392245"/>
    <lineage>
        <taxon>Eukaryota</taxon>
        <taxon>Fungi</taxon>
        <taxon>Dikarya</taxon>
        <taxon>Ascomycota</taxon>
        <taxon>Pezizomycotina</taxon>
        <taxon>Dothideomycetes</taxon>
        <taxon>Pleosporomycetidae</taxon>
        <taxon>Pleosporales</taxon>
        <taxon>Dothidotthiaceae</taxon>
        <taxon>Dothidotthia</taxon>
    </lineage>
</organism>
<dbReference type="PANTHER" id="PTHR40640:SF1">
    <property type="entry name" value="ANCHORED GLYCOPROTEIN, PUTATIVE (AFU_ORTHOLOGUE AFUA_8G04860)-RELATED"/>
    <property type="match status" value="1"/>
</dbReference>
<protein>
    <recommendedName>
        <fullName evidence="5">GPI anchored protein</fullName>
    </recommendedName>
</protein>
<keyword evidence="2" id="KW-0732">Signal</keyword>
<dbReference type="OrthoDB" id="4991875at2759"/>
<evidence type="ECO:0000313" key="3">
    <source>
        <dbReference type="EMBL" id="KAF2123438.1"/>
    </source>
</evidence>
<evidence type="ECO:0000256" key="2">
    <source>
        <dbReference type="SAM" id="SignalP"/>
    </source>
</evidence>
<dbReference type="GeneID" id="54409736"/>
<evidence type="ECO:0000313" key="4">
    <source>
        <dbReference type="Proteomes" id="UP000799771"/>
    </source>
</evidence>
<dbReference type="AlphaFoldDB" id="A0A6A5ZYI2"/>
<evidence type="ECO:0000256" key="1">
    <source>
        <dbReference type="SAM" id="Phobius"/>
    </source>
</evidence>
<evidence type="ECO:0008006" key="5">
    <source>
        <dbReference type="Google" id="ProtNLM"/>
    </source>
</evidence>
<accession>A0A6A5ZYI2</accession>
<keyword evidence="4" id="KW-1185">Reference proteome</keyword>
<reference evidence="3" key="1">
    <citation type="journal article" date="2020" name="Stud. Mycol.">
        <title>101 Dothideomycetes genomes: a test case for predicting lifestyles and emergence of pathogens.</title>
        <authorList>
            <person name="Haridas S."/>
            <person name="Albert R."/>
            <person name="Binder M."/>
            <person name="Bloem J."/>
            <person name="Labutti K."/>
            <person name="Salamov A."/>
            <person name="Andreopoulos B."/>
            <person name="Baker S."/>
            <person name="Barry K."/>
            <person name="Bills G."/>
            <person name="Bluhm B."/>
            <person name="Cannon C."/>
            <person name="Castanera R."/>
            <person name="Culley D."/>
            <person name="Daum C."/>
            <person name="Ezra D."/>
            <person name="Gonzalez J."/>
            <person name="Henrissat B."/>
            <person name="Kuo A."/>
            <person name="Liang C."/>
            <person name="Lipzen A."/>
            <person name="Lutzoni F."/>
            <person name="Magnuson J."/>
            <person name="Mondo S."/>
            <person name="Nolan M."/>
            <person name="Ohm R."/>
            <person name="Pangilinan J."/>
            <person name="Park H.-J."/>
            <person name="Ramirez L."/>
            <person name="Alfaro M."/>
            <person name="Sun H."/>
            <person name="Tritt A."/>
            <person name="Yoshinaga Y."/>
            <person name="Zwiers L.-H."/>
            <person name="Turgeon B."/>
            <person name="Goodwin S."/>
            <person name="Spatafora J."/>
            <person name="Crous P."/>
            <person name="Grigoriev I."/>
        </authorList>
    </citation>
    <scope>NUCLEOTIDE SEQUENCE</scope>
    <source>
        <strain evidence="3">CBS 119687</strain>
    </source>
</reference>